<keyword evidence="2" id="KW-0732">Signal</keyword>
<evidence type="ECO:0000256" key="1">
    <source>
        <dbReference type="SAM" id="MobiDB-lite"/>
    </source>
</evidence>
<name>A0A918AX21_9ACTN</name>
<dbReference type="InterPro" id="IPR025326">
    <property type="entry name" value="DUF4232"/>
</dbReference>
<evidence type="ECO:0000313" key="5">
    <source>
        <dbReference type="Proteomes" id="UP000654123"/>
    </source>
</evidence>
<evidence type="ECO:0000259" key="3">
    <source>
        <dbReference type="Pfam" id="PF14016"/>
    </source>
</evidence>
<gene>
    <name evidence="4" type="ORF">GCM10010249_13520</name>
</gene>
<feature type="domain" description="DUF4232" evidence="3">
    <location>
        <begin position="113"/>
        <end position="217"/>
    </location>
</feature>
<dbReference type="EMBL" id="BMSV01000002">
    <property type="protein sequence ID" value="GGP96593.1"/>
    <property type="molecule type" value="Genomic_DNA"/>
</dbReference>
<keyword evidence="5" id="KW-1185">Reference proteome</keyword>
<evidence type="ECO:0000313" key="4">
    <source>
        <dbReference type="EMBL" id="GGP96593.1"/>
    </source>
</evidence>
<feature type="signal peptide" evidence="2">
    <location>
        <begin position="1"/>
        <end position="31"/>
    </location>
</feature>
<dbReference type="Proteomes" id="UP000654123">
    <property type="component" value="Unassembled WGS sequence"/>
</dbReference>
<organism evidence="4 5">
    <name type="scientific">Streptomyces roseolilacinus</name>
    <dbReference type="NCBI Taxonomy" id="66904"/>
    <lineage>
        <taxon>Bacteria</taxon>
        <taxon>Bacillati</taxon>
        <taxon>Actinomycetota</taxon>
        <taxon>Actinomycetes</taxon>
        <taxon>Kitasatosporales</taxon>
        <taxon>Streptomycetaceae</taxon>
        <taxon>Streptomyces</taxon>
    </lineage>
</organism>
<feature type="chain" id="PRO_5038993419" description="DUF4232 domain-containing protein" evidence="2">
    <location>
        <begin position="32"/>
        <end position="250"/>
    </location>
</feature>
<sequence>MRISTGTTRAHHVRRTALAAAVLAAALSTTACGITEVSKDPSVTSTTSASTAPTASAAPSTTGPAAGGTAPSAPSASGTTGTPTSAPSAAAYATVTTAAARKPAGQGAAVATCTGAHTRVVVNRPARPINHLLLTATNKGSASCDLHGAPYLRFDQDQAATAVDDSTRLQSVIRLAPGRSAYASVVLVGERTGDEVNGRTASRLGVHFAAADGAGSVGPSVRLKLPSGTYLTDDARVMHWTESLEDALAY</sequence>
<dbReference type="PROSITE" id="PS51257">
    <property type="entry name" value="PROKAR_LIPOPROTEIN"/>
    <property type="match status" value="1"/>
</dbReference>
<comment type="caution">
    <text evidence="4">The sequence shown here is derived from an EMBL/GenBank/DDBJ whole genome shotgun (WGS) entry which is preliminary data.</text>
</comment>
<feature type="compositionally biased region" description="Low complexity" evidence="1">
    <location>
        <begin position="41"/>
        <end position="87"/>
    </location>
</feature>
<evidence type="ECO:0000256" key="2">
    <source>
        <dbReference type="SAM" id="SignalP"/>
    </source>
</evidence>
<dbReference type="AlphaFoldDB" id="A0A918AX21"/>
<reference evidence="4" key="1">
    <citation type="journal article" date="2014" name="Int. J. Syst. Evol. Microbiol.">
        <title>Complete genome sequence of Corynebacterium casei LMG S-19264T (=DSM 44701T), isolated from a smear-ripened cheese.</title>
        <authorList>
            <consortium name="US DOE Joint Genome Institute (JGI-PGF)"/>
            <person name="Walter F."/>
            <person name="Albersmeier A."/>
            <person name="Kalinowski J."/>
            <person name="Ruckert C."/>
        </authorList>
    </citation>
    <scope>NUCLEOTIDE SEQUENCE</scope>
    <source>
        <strain evidence="4">JCM 4335</strain>
    </source>
</reference>
<proteinExistence type="predicted"/>
<feature type="region of interest" description="Disordered" evidence="1">
    <location>
        <begin position="37"/>
        <end position="87"/>
    </location>
</feature>
<dbReference type="Pfam" id="PF14016">
    <property type="entry name" value="DUF4232"/>
    <property type="match status" value="1"/>
</dbReference>
<reference evidence="4" key="2">
    <citation type="submission" date="2020-09" db="EMBL/GenBank/DDBJ databases">
        <authorList>
            <person name="Sun Q."/>
            <person name="Ohkuma M."/>
        </authorList>
    </citation>
    <scope>NUCLEOTIDE SEQUENCE</scope>
    <source>
        <strain evidence="4">JCM 4335</strain>
    </source>
</reference>
<protein>
    <recommendedName>
        <fullName evidence="3">DUF4232 domain-containing protein</fullName>
    </recommendedName>
</protein>
<accession>A0A918AX21</accession>
<dbReference type="RefSeq" id="WP_189530786.1">
    <property type="nucleotide sequence ID" value="NZ_BMSV01000002.1"/>
</dbReference>